<evidence type="ECO:0000313" key="2">
    <source>
        <dbReference type="EMBL" id="MTH29242.1"/>
    </source>
</evidence>
<organism evidence="2 3">
    <name type="scientific">Myroides pelagicus</name>
    <dbReference type="NCBI Taxonomy" id="270914"/>
    <lineage>
        <taxon>Bacteria</taxon>
        <taxon>Pseudomonadati</taxon>
        <taxon>Bacteroidota</taxon>
        <taxon>Flavobacteriia</taxon>
        <taxon>Flavobacteriales</taxon>
        <taxon>Flavobacteriaceae</taxon>
        <taxon>Myroides</taxon>
    </lineage>
</organism>
<gene>
    <name evidence="2" type="ORF">GJV77_04810</name>
</gene>
<dbReference type="AlphaFoldDB" id="A0A7K1GK31"/>
<protein>
    <recommendedName>
        <fullName evidence="1">Endonuclease/exonuclease/phosphatase domain-containing protein</fullName>
    </recommendedName>
</protein>
<proteinExistence type="predicted"/>
<dbReference type="GO" id="GO:0006506">
    <property type="term" value="P:GPI anchor biosynthetic process"/>
    <property type="evidence" value="ECO:0007669"/>
    <property type="project" value="TreeGrafter"/>
</dbReference>
<evidence type="ECO:0000313" key="3">
    <source>
        <dbReference type="Proteomes" id="UP000488936"/>
    </source>
</evidence>
<dbReference type="InterPro" id="IPR005135">
    <property type="entry name" value="Endo/exonuclease/phosphatase"/>
</dbReference>
<dbReference type="Gene3D" id="3.60.10.10">
    <property type="entry name" value="Endonuclease/exonuclease/phosphatase"/>
    <property type="match status" value="1"/>
</dbReference>
<evidence type="ECO:0000259" key="1">
    <source>
        <dbReference type="Pfam" id="PF03372"/>
    </source>
</evidence>
<dbReference type="InterPro" id="IPR036691">
    <property type="entry name" value="Endo/exonu/phosph_ase_sf"/>
</dbReference>
<dbReference type="Pfam" id="PF03372">
    <property type="entry name" value="Exo_endo_phos"/>
    <property type="match status" value="1"/>
</dbReference>
<dbReference type="InterPro" id="IPR051916">
    <property type="entry name" value="GPI-anchor_lipid_remodeler"/>
</dbReference>
<dbReference type="SUPFAM" id="SSF56219">
    <property type="entry name" value="DNase I-like"/>
    <property type="match status" value="1"/>
</dbReference>
<sequence>MAVETKGVEAVRVVNYNVHHFAAANDRYHWIDLNSLSAFAKQHQVDVLTLQEIDVHTKRSGEHLNQVRALAQRLDMYYSFGRTIDYEGGQYGIAILSKFPIASEHFYRLPKGELKEEARGLLVNEIVLPEGRLVIGTTHLASNSNKSRTLQAKAITEIQQSQPMMLLTGDFNAEEGSEPLKVLAKEFSFDSRVADQLTIPVVNSKKKIDFIVKSKESHLSIEKHHTHALNGLSDHNLIITDVTF</sequence>
<dbReference type="PANTHER" id="PTHR14859:SF15">
    <property type="entry name" value="ENDONUCLEASE_EXONUCLEASE_PHOSPHATASE DOMAIN-CONTAINING PROTEIN"/>
    <property type="match status" value="1"/>
</dbReference>
<dbReference type="Proteomes" id="UP000488936">
    <property type="component" value="Unassembled WGS sequence"/>
</dbReference>
<dbReference type="GO" id="GO:0016020">
    <property type="term" value="C:membrane"/>
    <property type="evidence" value="ECO:0007669"/>
    <property type="project" value="GOC"/>
</dbReference>
<dbReference type="EMBL" id="WMJY01000007">
    <property type="protein sequence ID" value="MTH29242.1"/>
    <property type="molecule type" value="Genomic_DNA"/>
</dbReference>
<comment type="caution">
    <text evidence="2">The sequence shown here is derived from an EMBL/GenBank/DDBJ whole genome shotgun (WGS) entry which is preliminary data.</text>
</comment>
<keyword evidence="3" id="KW-1185">Reference proteome</keyword>
<dbReference type="GO" id="GO:0003824">
    <property type="term" value="F:catalytic activity"/>
    <property type="evidence" value="ECO:0007669"/>
    <property type="project" value="InterPro"/>
</dbReference>
<accession>A0A7K1GK31</accession>
<feature type="domain" description="Endonuclease/exonuclease/phosphatase" evidence="1">
    <location>
        <begin position="16"/>
        <end position="197"/>
    </location>
</feature>
<dbReference type="PANTHER" id="PTHR14859">
    <property type="entry name" value="CALCOFLUOR WHITE HYPERSENSITIVE PROTEIN PRECURSOR"/>
    <property type="match status" value="1"/>
</dbReference>
<name>A0A7K1GK31_9FLAO</name>
<reference evidence="2 3" key="1">
    <citation type="journal article" date="2006" name="Int. J. Syst. Evol. Microbiol.">
        <title>Myroides pelagicus sp. nov., isolated from seawater in Thailand.</title>
        <authorList>
            <person name="Yoon J."/>
            <person name="Maneerat S."/>
            <person name="Kawai F."/>
            <person name="Yokota A."/>
        </authorList>
    </citation>
    <scope>NUCLEOTIDE SEQUENCE [LARGE SCALE GENOMIC DNA]</scope>
    <source>
        <strain evidence="2 3">SM1T</strain>
    </source>
</reference>